<gene>
    <name evidence="2" type="ORF">M409DRAFT_17318</name>
</gene>
<dbReference type="GeneID" id="54557283"/>
<evidence type="ECO:0000256" key="1">
    <source>
        <dbReference type="SAM" id="MobiDB-lite"/>
    </source>
</evidence>
<keyword evidence="3" id="KW-1185">Reference proteome</keyword>
<proteinExistence type="predicted"/>
<sequence>MSKVLRPPQPRPDQRSPNSFKSPTCHGKYSFDNAPEDLEKIARGFISAINRRVLSSAAAEWQPISPNFRASFDQEPDLNLNREEYLRWLAKITSMNPSHVIRVMDVATYVDTETRRAEVWMTGTTSDAVHEDLVHQCVKVLEFAFSQEHGWLCVRYKRMRGPLGAEAVF</sequence>
<reference evidence="2" key="1">
    <citation type="journal article" date="2020" name="Stud. Mycol.">
        <title>101 Dothideomycetes genomes: a test case for predicting lifestyles and emergence of pathogens.</title>
        <authorList>
            <person name="Haridas S."/>
            <person name="Albert R."/>
            <person name="Binder M."/>
            <person name="Bloem J."/>
            <person name="Labutti K."/>
            <person name="Salamov A."/>
            <person name="Andreopoulos B."/>
            <person name="Baker S."/>
            <person name="Barry K."/>
            <person name="Bills G."/>
            <person name="Bluhm B."/>
            <person name="Cannon C."/>
            <person name="Castanera R."/>
            <person name="Culley D."/>
            <person name="Daum C."/>
            <person name="Ezra D."/>
            <person name="Gonzalez J."/>
            <person name="Henrissat B."/>
            <person name="Kuo A."/>
            <person name="Liang C."/>
            <person name="Lipzen A."/>
            <person name="Lutzoni F."/>
            <person name="Magnuson J."/>
            <person name="Mondo S."/>
            <person name="Nolan M."/>
            <person name="Ohm R."/>
            <person name="Pangilinan J."/>
            <person name="Park H.-J."/>
            <person name="Ramirez L."/>
            <person name="Alfaro M."/>
            <person name="Sun H."/>
            <person name="Tritt A."/>
            <person name="Yoshinaga Y."/>
            <person name="Zwiers L.-H."/>
            <person name="Turgeon B."/>
            <person name="Goodwin S."/>
            <person name="Spatafora J."/>
            <person name="Crous P."/>
            <person name="Grigoriev I."/>
        </authorList>
    </citation>
    <scope>NUCLEOTIDE SEQUENCE</scope>
    <source>
        <strain evidence="2">ATCC 36951</strain>
    </source>
</reference>
<evidence type="ECO:0000313" key="2">
    <source>
        <dbReference type="EMBL" id="KAF2172076.1"/>
    </source>
</evidence>
<dbReference type="Proteomes" id="UP000799537">
    <property type="component" value="Unassembled WGS sequence"/>
</dbReference>
<accession>A0A6A6D339</accession>
<organism evidence="2 3">
    <name type="scientific">Zasmidium cellare ATCC 36951</name>
    <dbReference type="NCBI Taxonomy" id="1080233"/>
    <lineage>
        <taxon>Eukaryota</taxon>
        <taxon>Fungi</taxon>
        <taxon>Dikarya</taxon>
        <taxon>Ascomycota</taxon>
        <taxon>Pezizomycotina</taxon>
        <taxon>Dothideomycetes</taxon>
        <taxon>Dothideomycetidae</taxon>
        <taxon>Mycosphaerellales</taxon>
        <taxon>Mycosphaerellaceae</taxon>
        <taxon>Zasmidium</taxon>
    </lineage>
</organism>
<dbReference type="EMBL" id="ML993581">
    <property type="protein sequence ID" value="KAF2172076.1"/>
    <property type="molecule type" value="Genomic_DNA"/>
</dbReference>
<evidence type="ECO:0000313" key="3">
    <source>
        <dbReference type="Proteomes" id="UP000799537"/>
    </source>
</evidence>
<feature type="region of interest" description="Disordered" evidence="1">
    <location>
        <begin position="1"/>
        <end position="25"/>
    </location>
</feature>
<dbReference type="RefSeq" id="XP_033672965.1">
    <property type="nucleotide sequence ID" value="XM_033804011.1"/>
</dbReference>
<evidence type="ECO:0008006" key="4">
    <source>
        <dbReference type="Google" id="ProtNLM"/>
    </source>
</evidence>
<name>A0A6A6D339_ZASCE</name>
<protein>
    <recommendedName>
        <fullName evidence="4">SnoaL-like domain-containing protein</fullName>
    </recommendedName>
</protein>
<dbReference type="AlphaFoldDB" id="A0A6A6D339"/>